<sequence length="186" mass="20077">MARWEPGTRVRLVDAAVELFARDGYEATTVAQIAALAGVSKMTFFRHFTDKREVLFAGQAQFELEMRETVVGAEGSAFEAVCSAVLAVASTFPEERREPSARLEAVVRSHADLLERSAFKQAALTQALEEGLLERGVAPATAGLAADLGGRALHEGFARWQRGDAGSLTELTRSALDELREAAGRL</sequence>
<dbReference type="Proteomes" id="UP001235712">
    <property type="component" value="Unassembled WGS sequence"/>
</dbReference>
<dbReference type="Pfam" id="PF00440">
    <property type="entry name" value="TetR_N"/>
    <property type="match status" value="1"/>
</dbReference>
<evidence type="ECO:0000313" key="6">
    <source>
        <dbReference type="EMBL" id="MDP9826703.1"/>
    </source>
</evidence>
<comment type="caution">
    <text evidence="6">The sequence shown here is derived from an EMBL/GenBank/DDBJ whole genome shotgun (WGS) entry which is preliminary data.</text>
</comment>
<organism evidence="6 7">
    <name type="scientific">Kineosporia succinea</name>
    <dbReference type="NCBI Taxonomy" id="84632"/>
    <lineage>
        <taxon>Bacteria</taxon>
        <taxon>Bacillati</taxon>
        <taxon>Actinomycetota</taxon>
        <taxon>Actinomycetes</taxon>
        <taxon>Kineosporiales</taxon>
        <taxon>Kineosporiaceae</taxon>
        <taxon>Kineosporia</taxon>
    </lineage>
</organism>
<protein>
    <submittedName>
        <fullName evidence="6">AcrR family transcriptional regulator</fullName>
    </submittedName>
</protein>
<dbReference type="EMBL" id="JAUSQZ010000001">
    <property type="protein sequence ID" value="MDP9826703.1"/>
    <property type="molecule type" value="Genomic_DNA"/>
</dbReference>
<keyword evidence="3" id="KW-0804">Transcription</keyword>
<dbReference type="RefSeq" id="WP_307241785.1">
    <property type="nucleotide sequence ID" value="NZ_JAUSQZ010000001.1"/>
</dbReference>
<evidence type="ECO:0000256" key="1">
    <source>
        <dbReference type="ARBA" id="ARBA00023015"/>
    </source>
</evidence>
<evidence type="ECO:0000313" key="7">
    <source>
        <dbReference type="Proteomes" id="UP001235712"/>
    </source>
</evidence>
<evidence type="ECO:0000256" key="2">
    <source>
        <dbReference type="ARBA" id="ARBA00023125"/>
    </source>
</evidence>
<dbReference type="PRINTS" id="PR00455">
    <property type="entry name" value="HTHTETR"/>
</dbReference>
<dbReference type="PROSITE" id="PS50977">
    <property type="entry name" value="HTH_TETR_2"/>
    <property type="match status" value="1"/>
</dbReference>
<accession>A0ABT9P206</accession>
<name>A0ABT9P206_9ACTN</name>
<dbReference type="InterPro" id="IPR050109">
    <property type="entry name" value="HTH-type_TetR-like_transc_reg"/>
</dbReference>
<evidence type="ECO:0000256" key="3">
    <source>
        <dbReference type="ARBA" id="ARBA00023163"/>
    </source>
</evidence>
<keyword evidence="7" id="KW-1185">Reference proteome</keyword>
<feature type="DNA-binding region" description="H-T-H motif" evidence="4">
    <location>
        <begin position="29"/>
        <end position="48"/>
    </location>
</feature>
<proteinExistence type="predicted"/>
<dbReference type="PANTHER" id="PTHR30055">
    <property type="entry name" value="HTH-TYPE TRANSCRIPTIONAL REGULATOR RUTR"/>
    <property type="match status" value="1"/>
</dbReference>
<feature type="domain" description="HTH tetR-type" evidence="5">
    <location>
        <begin position="6"/>
        <end position="66"/>
    </location>
</feature>
<dbReference type="Gene3D" id="1.10.357.10">
    <property type="entry name" value="Tetracycline Repressor, domain 2"/>
    <property type="match status" value="1"/>
</dbReference>
<dbReference type="InterPro" id="IPR001647">
    <property type="entry name" value="HTH_TetR"/>
</dbReference>
<evidence type="ECO:0000259" key="5">
    <source>
        <dbReference type="PROSITE" id="PS50977"/>
    </source>
</evidence>
<dbReference type="SUPFAM" id="SSF46689">
    <property type="entry name" value="Homeodomain-like"/>
    <property type="match status" value="1"/>
</dbReference>
<dbReference type="InterPro" id="IPR009057">
    <property type="entry name" value="Homeodomain-like_sf"/>
</dbReference>
<reference evidence="6 7" key="1">
    <citation type="submission" date="2023-07" db="EMBL/GenBank/DDBJ databases">
        <title>Sequencing the genomes of 1000 actinobacteria strains.</title>
        <authorList>
            <person name="Klenk H.-P."/>
        </authorList>
    </citation>
    <scope>NUCLEOTIDE SEQUENCE [LARGE SCALE GENOMIC DNA]</scope>
    <source>
        <strain evidence="6 7">DSM 44388</strain>
    </source>
</reference>
<keyword evidence="1" id="KW-0805">Transcription regulation</keyword>
<evidence type="ECO:0000256" key="4">
    <source>
        <dbReference type="PROSITE-ProRule" id="PRU00335"/>
    </source>
</evidence>
<gene>
    <name evidence="6" type="ORF">J2S57_002452</name>
</gene>
<keyword evidence="2 4" id="KW-0238">DNA-binding</keyword>
<dbReference type="PANTHER" id="PTHR30055:SF238">
    <property type="entry name" value="MYCOFACTOCIN BIOSYNTHESIS TRANSCRIPTIONAL REGULATOR MFTR-RELATED"/>
    <property type="match status" value="1"/>
</dbReference>